<reference evidence="2 3" key="1">
    <citation type="submission" date="2021-01" db="EMBL/GenBank/DDBJ databases">
        <title>Genomic Encyclopedia of Type Strains, Phase IV (KMG-IV): sequencing the most valuable type-strain genomes for metagenomic binning, comparative biology and taxonomic classification.</title>
        <authorList>
            <person name="Goeker M."/>
        </authorList>
    </citation>
    <scope>NUCLEOTIDE SEQUENCE [LARGE SCALE GENOMIC DNA]</scope>
    <source>
        <strain evidence="2 3">DSM 27513</strain>
    </source>
</reference>
<dbReference type="InterPro" id="IPR001173">
    <property type="entry name" value="Glyco_trans_2-like"/>
</dbReference>
<proteinExistence type="predicted"/>
<gene>
    <name evidence="2" type="ORF">JOC31_000791</name>
</gene>
<protein>
    <submittedName>
        <fullName evidence="2">Glycosyltransferase involved in cell wall biosynthesis</fullName>
    </submittedName>
</protein>
<dbReference type="InterPro" id="IPR029044">
    <property type="entry name" value="Nucleotide-diphossugar_trans"/>
</dbReference>
<dbReference type="Gene3D" id="3.90.550.10">
    <property type="entry name" value="Spore Coat Polysaccharide Biosynthesis Protein SpsA, Chain A"/>
    <property type="match status" value="1"/>
</dbReference>
<dbReference type="EMBL" id="JAFBEI010000013">
    <property type="protein sequence ID" value="MBM7635972.1"/>
    <property type="molecule type" value="Genomic_DNA"/>
</dbReference>
<dbReference type="PANTHER" id="PTHR22916">
    <property type="entry name" value="GLYCOSYLTRANSFERASE"/>
    <property type="match status" value="1"/>
</dbReference>
<evidence type="ECO:0000259" key="1">
    <source>
        <dbReference type="Pfam" id="PF00535"/>
    </source>
</evidence>
<dbReference type="Pfam" id="PF00535">
    <property type="entry name" value="Glycos_transf_2"/>
    <property type="match status" value="1"/>
</dbReference>
<accession>A0ABS2PL06</accession>
<dbReference type="SUPFAM" id="SSF53448">
    <property type="entry name" value="Nucleotide-diphospho-sugar transferases"/>
    <property type="match status" value="1"/>
</dbReference>
<evidence type="ECO:0000313" key="2">
    <source>
        <dbReference type="EMBL" id="MBM7635972.1"/>
    </source>
</evidence>
<dbReference type="Proteomes" id="UP000809081">
    <property type="component" value="Unassembled WGS sequence"/>
</dbReference>
<comment type="caution">
    <text evidence="2">The sequence shown here is derived from an EMBL/GenBank/DDBJ whole genome shotgun (WGS) entry which is preliminary data.</text>
</comment>
<sequence>MSNITVSVVIPMYNVEEFLAANIESVLRQTYHNIEIICVDDGSTDSTKKILNTYQDSRISYVYQENQGVGKAKNTGFKLATGDYVLFLDSDDILPDGTIQAYVDATVAGEVDLVIGDYSLINRQGDIIETVPDNEITRLEKGQILEASDVIYTSPFPGNKMFRRQFLLDNELIFEPIRIAQDLNLFLRVLAQSPKVVCIDHKVLYYRVYDGSVSKSYDARLKAIAEVFEHVEGQGYDFYKQHRSLIETVKYNHVTFQLMKCMKIRDKQLRSEVFDFLIGLIKAIPVELVDQDHLVSEAREYTTVALTSKQQFLSMRMRWRYHGFHKKQFFKNFY</sequence>
<evidence type="ECO:0000313" key="3">
    <source>
        <dbReference type="Proteomes" id="UP000809081"/>
    </source>
</evidence>
<feature type="domain" description="Glycosyltransferase 2-like" evidence="1">
    <location>
        <begin position="7"/>
        <end position="166"/>
    </location>
</feature>
<dbReference type="CDD" id="cd00761">
    <property type="entry name" value="Glyco_tranf_GTA_type"/>
    <property type="match status" value="1"/>
</dbReference>
<dbReference type="RefSeq" id="WP_205016875.1">
    <property type="nucleotide sequence ID" value="NZ_JAFBEI010000013.1"/>
</dbReference>
<keyword evidence="3" id="KW-1185">Reference proteome</keyword>
<organism evidence="2 3">
    <name type="scientific">Streptococcus saliviloxodontae</name>
    <dbReference type="NCBI Taxonomy" id="1349416"/>
    <lineage>
        <taxon>Bacteria</taxon>
        <taxon>Bacillati</taxon>
        <taxon>Bacillota</taxon>
        <taxon>Bacilli</taxon>
        <taxon>Lactobacillales</taxon>
        <taxon>Streptococcaceae</taxon>
        <taxon>Streptococcus</taxon>
    </lineage>
</organism>
<name>A0ABS2PL06_9STRE</name>
<dbReference type="PANTHER" id="PTHR22916:SF3">
    <property type="entry name" value="UDP-GLCNAC:BETAGAL BETA-1,3-N-ACETYLGLUCOSAMINYLTRANSFERASE-LIKE PROTEIN 1"/>
    <property type="match status" value="1"/>
</dbReference>